<dbReference type="InterPro" id="IPR016980">
    <property type="entry name" value="S-AdoMet-dep_MeTrfase_Alr7345"/>
</dbReference>
<dbReference type="EMBL" id="JTDN01000002">
    <property type="protein sequence ID" value="KHL24396.1"/>
    <property type="molecule type" value="Genomic_DNA"/>
</dbReference>
<keyword evidence="1" id="KW-0732">Signal</keyword>
<protein>
    <recommendedName>
        <fullName evidence="4">Methyltransferase</fullName>
    </recommendedName>
</protein>
<dbReference type="STRING" id="1572751.PK98_10050"/>
<evidence type="ECO:0000313" key="2">
    <source>
        <dbReference type="EMBL" id="KHL24396.1"/>
    </source>
</evidence>
<evidence type="ECO:0000256" key="1">
    <source>
        <dbReference type="SAM" id="SignalP"/>
    </source>
</evidence>
<feature type="signal peptide" evidence="1">
    <location>
        <begin position="1"/>
        <end position="21"/>
    </location>
</feature>
<dbReference type="PIRSF" id="PIRSF031679">
    <property type="entry name" value="Mtase_Alr7345_prd"/>
    <property type="match status" value="1"/>
</dbReference>
<proteinExistence type="predicted"/>
<name>A0A0B2BXJ0_9SPHN</name>
<feature type="chain" id="PRO_5002087205" description="Methyltransferase" evidence="1">
    <location>
        <begin position="22"/>
        <end position="275"/>
    </location>
</feature>
<comment type="caution">
    <text evidence="2">The sequence shown here is derived from an EMBL/GenBank/DDBJ whole genome shotgun (WGS) entry which is preliminary data.</text>
</comment>
<dbReference type="AlphaFoldDB" id="A0A0B2BXJ0"/>
<dbReference type="InterPro" id="IPR029063">
    <property type="entry name" value="SAM-dependent_MTases_sf"/>
</dbReference>
<evidence type="ECO:0008006" key="4">
    <source>
        <dbReference type="Google" id="ProtNLM"/>
    </source>
</evidence>
<dbReference type="Gene3D" id="3.40.50.150">
    <property type="entry name" value="Vaccinia Virus protein VP39"/>
    <property type="match status" value="1"/>
</dbReference>
<gene>
    <name evidence="2" type="ORF">PK98_10050</name>
</gene>
<dbReference type="RefSeq" id="WP_039096771.1">
    <property type="nucleotide sequence ID" value="NZ_JTDN01000002.1"/>
</dbReference>
<evidence type="ECO:0000313" key="3">
    <source>
        <dbReference type="Proteomes" id="UP000030988"/>
    </source>
</evidence>
<dbReference type="OrthoDB" id="9801692at2"/>
<organism evidence="2 3">
    <name type="scientific">Croceibacterium mercuriale</name>
    <dbReference type="NCBI Taxonomy" id="1572751"/>
    <lineage>
        <taxon>Bacteria</taxon>
        <taxon>Pseudomonadati</taxon>
        <taxon>Pseudomonadota</taxon>
        <taxon>Alphaproteobacteria</taxon>
        <taxon>Sphingomonadales</taxon>
        <taxon>Erythrobacteraceae</taxon>
        <taxon>Croceibacterium</taxon>
    </lineage>
</organism>
<dbReference type="SUPFAM" id="SSF53335">
    <property type="entry name" value="S-adenosyl-L-methionine-dependent methyltransferases"/>
    <property type="match status" value="1"/>
</dbReference>
<reference evidence="2 3" key="1">
    <citation type="submission" date="2014-11" db="EMBL/GenBank/DDBJ databases">
        <title>Draft genome sequence of Kirrobacter mercurialis.</title>
        <authorList>
            <person name="Coil D.A."/>
            <person name="Eisen J.A."/>
        </authorList>
    </citation>
    <scope>NUCLEOTIDE SEQUENCE [LARGE SCALE GENOMIC DNA]</scope>
    <source>
        <strain evidence="2 3">Coronado</strain>
    </source>
</reference>
<dbReference type="Proteomes" id="UP000030988">
    <property type="component" value="Unassembled WGS sequence"/>
</dbReference>
<keyword evidence="3" id="KW-1185">Reference proteome</keyword>
<sequence>MKNLMLAALAGLMLPALPAAAQVAPAMEQVLADPRRADDTARDTWRHPAETLAFFQVAPGMSVVDFMPATGWFSRVLIPYLGPQGTYIGLNPRVPADATGYMATMRDTATKLPQDAAGWMGQAAGARVVGANLDTIPAELDGTVDRVLIFRELHNIRRNDWTHQLLSTARRLLKPDGMIGIEQHRAKADAPAEYTQGSMGYLREKDVIALMDTYGFDLVGQSEVNANPNDPANWDGGVWTLPPGYRGAGEDAARRAELDAIGESDRMTMLFRKRA</sequence>
<accession>A0A0B2BXJ0</accession>